<dbReference type="InterPro" id="IPR011453">
    <property type="entry name" value="DUF1559"/>
</dbReference>
<evidence type="ECO:0000259" key="2">
    <source>
        <dbReference type="Pfam" id="PF07596"/>
    </source>
</evidence>
<name>A0AAE3VDA0_9BACT</name>
<keyword evidence="4" id="KW-1185">Reference proteome</keyword>
<comment type="caution">
    <text evidence="3">The sequence shown here is derived from an EMBL/GenBank/DDBJ whole genome shotgun (WGS) entry which is preliminary data.</text>
</comment>
<evidence type="ECO:0000256" key="1">
    <source>
        <dbReference type="SAM" id="Phobius"/>
    </source>
</evidence>
<dbReference type="RefSeq" id="WP_307259480.1">
    <property type="nucleotide sequence ID" value="NZ_JAUSVL010000001.1"/>
</dbReference>
<dbReference type="PANTHER" id="PTHR30093">
    <property type="entry name" value="GENERAL SECRETION PATHWAY PROTEIN G"/>
    <property type="match status" value="1"/>
</dbReference>
<reference evidence="3" key="1">
    <citation type="submission" date="2023-07" db="EMBL/GenBank/DDBJ databases">
        <title>Genomic Encyclopedia of Type Strains, Phase IV (KMG-IV): sequencing the most valuable type-strain genomes for metagenomic binning, comparative biology and taxonomic classification.</title>
        <authorList>
            <person name="Goeker M."/>
        </authorList>
    </citation>
    <scope>NUCLEOTIDE SEQUENCE</scope>
    <source>
        <strain evidence="3">DSM 24202</strain>
    </source>
</reference>
<dbReference type="AlphaFoldDB" id="A0AAE3VDA0"/>
<feature type="transmembrane region" description="Helical" evidence="1">
    <location>
        <begin position="6"/>
        <end position="31"/>
    </location>
</feature>
<sequence>MFKRITAFTLIELLVVIAIIAILAAMLLPALSKAREKARSISCSSNLKQMGLGLLQYLDDGDARFPMGMTQKWNGTTGTRRWYDLLNKNYYGDDNVRFCPSNTTIKPTTGTGSYGCQNNLSGWDFSASLITHVPAPSGTAYFVDTNICPNVVGLQPDQWFYYATNNTDWQWLPPGELTSSSGYRYTQNTGDYPRRPVGRHNGNINVQYIDGHVETRGINDFIGPIPAGHAYGSEKNAWDNK</sequence>
<protein>
    <submittedName>
        <fullName evidence="3">Prepilin-type N-terminal cleavage/methylation domain-containing protein/prepilin-type processing-associated H-X9-DG protein</fullName>
    </submittedName>
</protein>
<organism evidence="3 4">
    <name type="scientific">Oligosphaera ethanolica</name>
    <dbReference type="NCBI Taxonomy" id="760260"/>
    <lineage>
        <taxon>Bacteria</taxon>
        <taxon>Pseudomonadati</taxon>
        <taxon>Lentisphaerota</taxon>
        <taxon>Oligosphaeria</taxon>
        <taxon>Oligosphaerales</taxon>
        <taxon>Oligosphaeraceae</taxon>
        <taxon>Oligosphaera</taxon>
    </lineage>
</organism>
<dbReference type="PANTHER" id="PTHR30093:SF2">
    <property type="entry name" value="TYPE II SECRETION SYSTEM PROTEIN H"/>
    <property type="match status" value="1"/>
</dbReference>
<dbReference type="SUPFAM" id="SSF54523">
    <property type="entry name" value="Pili subunits"/>
    <property type="match status" value="1"/>
</dbReference>
<proteinExistence type="predicted"/>
<keyword evidence="1" id="KW-0472">Membrane</keyword>
<dbReference type="Pfam" id="PF07963">
    <property type="entry name" value="N_methyl"/>
    <property type="match status" value="1"/>
</dbReference>
<dbReference type="InterPro" id="IPR045584">
    <property type="entry name" value="Pilin-like"/>
</dbReference>
<accession>A0AAE3VDA0</accession>
<dbReference type="NCBIfam" id="TIGR02532">
    <property type="entry name" value="IV_pilin_GFxxxE"/>
    <property type="match status" value="1"/>
</dbReference>
<keyword evidence="1" id="KW-1133">Transmembrane helix</keyword>
<feature type="domain" description="DUF1559" evidence="2">
    <location>
        <begin position="33"/>
        <end position="78"/>
    </location>
</feature>
<gene>
    <name evidence="3" type="ORF">J3R75_000310</name>
</gene>
<keyword evidence="1" id="KW-0812">Transmembrane</keyword>
<evidence type="ECO:0000313" key="4">
    <source>
        <dbReference type="Proteomes" id="UP001238163"/>
    </source>
</evidence>
<dbReference type="Pfam" id="PF07596">
    <property type="entry name" value="SBP_bac_10"/>
    <property type="match status" value="1"/>
</dbReference>
<dbReference type="EMBL" id="JAUSVL010000001">
    <property type="protein sequence ID" value="MDQ0288203.1"/>
    <property type="molecule type" value="Genomic_DNA"/>
</dbReference>
<dbReference type="Proteomes" id="UP001238163">
    <property type="component" value="Unassembled WGS sequence"/>
</dbReference>
<dbReference type="InterPro" id="IPR012902">
    <property type="entry name" value="N_methyl_site"/>
</dbReference>
<dbReference type="Gene3D" id="3.30.700.10">
    <property type="entry name" value="Glycoprotein, Type 4 Pilin"/>
    <property type="match status" value="1"/>
</dbReference>
<evidence type="ECO:0000313" key="3">
    <source>
        <dbReference type="EMBL" id="MDQ0288203.1"/>
    </source>
</evidence>